<dbReference type="AlphaFoldDB" id="A0A166QFA2"/>
<proteinExistence type="predicted"/>
<accession>A0A166QFA2</accession>
<evidence type="ECO:0000313" key="2">
    <source>
        <dbReference type="Proteomes" id="UP000076532"/>
    </source>
</evidence>
<dbReference type="OrthoDB" id="448455at2759"/>
<dbReference type="EMBL" id="KV417510">
    <property type="protein sequence ID" value="KZP27088.1"/>
    <property type="molecule type" value="Genomic_DNA"/>
</dbReference>
<dbReference type="Proteomes" id="UP000076532">
    <property type="component" value="Unassembled WGS sequence"/>
</dbReference>
<organism evidence="1 2">
    <name type="scientific">Athelia psychrophila</name>
    <dbReference type="NCBI Taxonomy" id="1759441"/>
    <lineage>
        <taxon>Eukaryota</taxon>
        <taxon>Fungi</taxon>
        <taxon>Dikarya</taxon>
        <taxon>Basidiomycota</taxon>
        <taxon>Agaricomycotina</taxon>
        <taxon>Agaricomycetes</taxon>
        <taxon>Agaricomycetidae</taxon>
        <taxon>Atheliales</taxon>
        <taxon>Atheliaceae</taxon>
        <taxon>Athelia</taxon>
    </lineage>
</organism>
<gene>
    <name evidence="1" type="ORF">FIBSPDRAFT_948748</name>
</gene>
<keyword evidence="2" id="KW-1185">Reference proteome</keyword>
<sequence>MSSANTILNTTHAGGNAQINNVNGALNVQNVYQMTPDQAYRIYEWLGAPDSSGNFLAAREKHHDNTGTWFIEGGQYAKWKETPDSTLWVYGTREPVTHLPHTTTYMISIRHSGVR</sequence>
<name>A0A166QFA2_9AGAM</name>
<evidence type="ECO:0000313" key="1">
    <source>
        <dbReference type="EMBL" id="KZP27088.1"/>
    </source>
</evidence>
<reference evidence="1 2" key="1">
    <citation type="journal article" date="2016" name="Mol. Biol. Evol.">
        <title>Comparative Genomics of Early-Diverging Mushroom-Forming Fungi Provides Insights into the Origins of Lignocellulose Decay Capabilities.</title>
        <authorList>
            <person name="Nagy L.G."/>
            <person name="Riley R."/>
            <person name="Tritt A."/>
            <person name="Adam C."/>
            <person name="Daum C."/>
            <person name="Floudas D."/>
            <person name="Sun H."/>
            <person name="Yadav J.S."/>
            <person name="Pangilinan J."/>
            <person name="Larsson K.H."/>
            <person name="Matsuura K."/>
            <person name="Barry K."/>
            <person name="Labutti K."/>
            <person name="Kuo R."/>
            <person name="Ohm R.A."/>
            <person name="Bhattacharya S.S."/>
            <person name="Shirouzu T."/>
            <person name="Yoshinaga Y."/>
            <person name="Martin F.M."/>
            <person name="Grigoriev I.V."/>
            <person name="Hibbett D.S."/>
        </authorList>
    </citation>
    <scope>NUCLEOTIDE SEQUENCE [LARGE SCALE GENOMIC DNA]</scope>
    <source>
        <strain evidence="1 2">CBS 109695</strain>
    </source>
</reference>
<protein>
    <submittedName>
        <fullName evidence="1">Uncharacterized protein</fullName>
    </submittedName>
</protein>